<dbReference type="Proteomes" id="UP001605036">
    <property type="component" value="Unassembled WGS sequence"/>
</dbReference>
<sequence>MGADTSMLLPFWGCDLVQDQDLVISLVGKFLVRVDRQLLDQMIQRLRSHVMQRFYTLRPAESKRLGFLMVRHIM</sequence>
<comment type="caution">
    <text evidence="1">The sequence shown here is derived from an EMBL/GenBank/DDBJ whole genome shotgun (WGS) entry which is preliminary data.</text>
</comment>
<keyword evidence="2" id="KW-1185">Reference proteome</keyword>
<gene>
    <name evidence="1" type="ORF">R1flu_016022</name>
</gene>
<protein>
    <submittedName>
        <fullName evidence="1">Uncharacterized protein</fullName>
    </submittedName>
</protein>
<evidence type="ECO:0000313" key="2">
    <source>
        <dbReference type="Proteomes" id="UP001605036"/>
    </source>
</evidence>
<proteinExistence type="predicted"/>
<reference evidence="1 2" key="1">
    <citation type="submission" date="2024-09" db="EMBL/GenBank/DDBJ databases">
        <title>Chromosome-scale assembly of Riccia fluitans.</title>
        <authorList>
            <person name="Paukszto L."/>
            <person name="Sawicki J."/>
            <person name="Karawczyk K."/>
            <person name="Piernik-Szablinska J."/>
            <person name="Szczecinska M."/>
            <person name="Mazdziarz M."/>
        </authorList>
    </citation>
    <scope>NUCLEOTIDE SEQUENCE [LARGE SCALE GENOMIC DNA]</scope>
    <source>
        <strain evidence="1">Rf_01</strain>
        <tissue evidence="1">Aerial parts of the thallus</tissue>
    </source>
</reference>
<accession>A0ABD1YKM2</accession>
<organism evidence="1 2">
    <name type="scientific">Riccia fluitans</name>
    <dbReference type="NCBI Taxonomy" id="41844"/>
    <lineage>
        <taxon>Eukaryota</taxon>
        <taxon>Viridiplantae</taxon>
        <taxon>Streptophyta</taxon>
        <taxon>Embryophyta</taxon>
        <taxon>Marchantiophyta</taxon>
        <taxon>Marchantiopsida</taxon>
        <taxon>Marchantiidae</taxon>
        <taxon>Marchantiales</taxon>
        <taxon>Ricciaceae</taxon>
        <taxon>Riccia</taxon>
    </lineage>
</organism>
<dbReference type="EMBL" id="JBHFFA010000004">
    <property type="protein sequence ID" value="KAL2631336.1"/>
    <property type="molecule type" value="Genomic_DNA"/>
</dbReference>
<dbReference type="AlphaFoldDB" id="A0ABD1YKM2"/>
<name>A0ABD1YKM2_9MARC</name>
<evidence type="ECO:0000313" key="1">
    <source>
        <dbReference type="EMBL" id="KAL2631336.1"/>
    </source>
</evidence>